<gene>
    <name evidence="2" type="ORF">O181_106222</name>
</gene>
<protein>
    <submittedName>
        <fullName evidence="2">Uncharacterized protein</fullName>
    </submittedName>
</protein>
<dbReference type="AlphaFoldDB" id="A0A9Q3JRL8"/>
<sequence length="198" mass="22062">MDLDQDIQVKNPKDKNVRPEKRHKWRMPEHSQVPKVSVQELVNGGKEAGMGTSAKFLDRKNELLSSSEKDHGSRKGRRTSEGLDTHVLQWTSPTDKSLVEKPKHVFKGPEEEVGPRKAQQPSGSSSSLHKQKYDLASAKKAQASPKEQSEGKAKGKGKGKIKVEQALPTELQNYQEREDSHGQCVQYGKSSDGIKKPE</sequence>
<dbReference type="Proteomes" id="UP000765509">
    <property type="component" value="Unassembled WGS sequence"/>
</dbReference>
<feature type="compositionally biased region" description="Basic and acidic residues" evidence="1">
    <location>
        <begin position="56"/>
        <end position="84"/>
    </location>
</feature>
<proteinExistence type="predicted"/>
<name>A0A9Q3JRL8_9BASI</name>
<comment type="caution">
    <text evidence="2">The sequence shown here is derived from an EMBL/GenBank/DDBJ whole genome shotgun (WGS) entry which is preliminary data.</text>
</comment>
<feature type="region of interest" description="Disordered" evidence="1">
    <location>
        <begin position="1"/>
        <end position="198"/>
    </location>
</feature>
<reference evidence="2" key="1">
    <citation type="submission" date="2021-03" db="EMBL/GenBank/DDBJ databases">
        <title>Draft genome sequence of rust myrtle Austropuccinia psidii MF-1, a brazilian biotype.</title>
        <authorList>
            <person name="Quecine M.C."/>
            <person name="Pachon D.M.R."/>
            <person name="Bonatelli M.L."/>
            <person name="Correr F.H."/>
            <person name="Franceschini L.M."/>
            <person name="Leite T.F."/>
            <person name="Margarido G.R.A."/>
            <person name="Almeida C.A."/>
            <person name="Ferrarezi J.A."/>
            <person name="Labate C.A."/>
        </authorList>
    </citation>
    <scope>NUCLEOTIDE SEQUENCE</scope>
    <source>
        <strain evidence="2">MF-1</strain>
    </source>
</reference>
<keyword evidence="3" id="KW-1185">Reference proteome</keyword>
<dbReference type="EMBL" id="AVOT02079217">
    <property type="protein sequence ID" value="MBW0566507.1"/>
    <property type="molecule type" value="Genomic_DNA"/>
</dbReference>
<organism evidence="2 3">
    <name type="scientific">Austropuccinia psidii MF-1</name>
    <dbReference type="NCBI Taxonomy" id="1389203"/>
    <lineage>
        <taxon>Eukaryota</taxon>
        <taxon>Fungi</taxon>
        <taxon>Dikarya</taxon>
        <taxon>Basidiomycota</taxon>
        <taxon>Pucciniomycotina</taxon>
        <taxon>Pucciniomycetes</taxon>
        <taxon>Pucciniales</taxon>
        <taxon>Sphaerophragmiaceae</taxon>
        <taxon>Austropuccinia</taxon>
    </lineage>
</organism>
<feature type="compositionally biased region" description="Basic and acidic residues" evidence="1">
    <location>
        <begin position="97"/>
        <end position="115"/>
    </location>
</feature>
<evidence type="ECO:0000256" key="1">
    <source>
        <dbReference type="SAM" id="MobiDB-lite"/>
    </source>
</evidence>
<evidence type="ECO:0000313" key="3">
    <source>
        <dbReference type="Proteomes" id="UP000765509"/>
    </source>
</evidence>
<accession>A0A9Q3JRL8</accession>
<evidence type="ECO:0000313" key="2">
    <source>
        <dbReference type="EMBL" id="MBW0566507.1"/>
    </source>
</evidence>
<feature type="compositionally biased region" description="Polar residues" evidence="1">
    <location>
        <begin position="119"/>
        <end position="128"/>
    </location>
</feature>